<dbReference type="InterPro" id="IPR025680">
    <property type="entry name" value="DddI"/>
</dbReference>
<evidence type="ECO:0000313" key="1">
    <source>
        <dbReference type="EMBL" id="PQO47339.1"/>
    </source>
</evidence>
<sequence>MVKMIVWKIQWNPDSEAEAASIAELDSILDAIHAARRAVMVAVGSPSNGDSLAIGLGRTVSVLNFVPGTGDPPYFSSVGADERDESVEFSFLGAPSEFPMRNAISVDSARNAMREFFETGKLSSSIEWEAD</sequence>
<dbReference type="OrthoDB" id="3294468at2"/>
<reference evidence="1 2" key="1">
    <citation type="submission" date="2018-02" db="EMBL/GenBank/DDBJ databases">
        <title>Comparative genomes isolates from brazilian mangrove.</title>
        <authorList>
            <person name="Araujo J.E."/>
            <person name="Taketani R.G."/>
            <person name="Silva M.C.P."/>
            <person name="Loureco M.V."/>
            <person name="Andreote F.D."/>
        </authorList>
    </citation>
    <scope>NUCLEOTIDE SEQUENCE [LARGE SCALE GENOMIC DNA]</scope>
    <source>
        <strain evidence="1 2">Nap-Phe MGV</strain>
    </source>
</reference>
<proteinExistence type="predicted"/>
<dbReference type="Pfam" id="PF14430">
    <property type="entry name" value="Imm1"/>
    <property type="match status" value="1"/>
</dbReference>
<protein>
    <recommendedName>
        <fullName evidence="3">Immunity protein Imm1</fullName>
    </recommendedName>
</protein>
<name>A0A2S8GSD5_9BACT</name>
<gene>
    <name evidence="1" type="ORF">C5Y93_04675</name>
</gene>
<organism evidence="1 2">
    <name type="scientific">Blastopirellula marina</name>
    <dbReference type="NCBI Taxonomy" id="124"/>
    <lineage>
        <taxon>Bacteria</taxon>
        <taxon>Pseudomonadati</taxon>
        <taxon>Planctomycetota</taxon>
        <taxon>Planctomycetia</taxon>
        <taxon>Pirellulales</taxon>
        <taxon>Pirellulaceae</taxon>
        <taxon>Blastopirellula</taxon>
    </lineage>
</organism>
<evidence type="ECO:0008006" key="3">
    <source>
        <dbReference type="Google" id="ProtNLM"/>
    </source>
</evidence>
<dbReference type="EMBL" id="PUHZ01000005">
    <property type="protein sequence ID" value="PQO47339.1"/>
    <property type="molecule type" value="Genomic_DNA"/>
</dbReference>
<dbReference type="RefSeq" id="WP_105334230.1">
    <property type="nucleotide sequence ID" value="NZ_PUHZ01000005.1"/>
</dbReference>
<dbReference type="Proteomes" id="UP000237819">
    <property type="component" value="Unassembled WGS sequence"/>
</dbReference>
<evidence type="ECO:0000313" key="2">
    <source>
        <dbReference type="Proteomes" id="UP000237819"/>
    </source>
</evidence>
<comment type="caution">
    <text evidence="1">The sequence shown here is derived from an EMBL/GenBank/DDBJ whole genome shotgun (WGS) entry which is preliminary data.</text>
</comment>
<accession>A0A2S8GSD5</accession>
<dbReference type="AlphaFoldDB" id="A0A2S8GSD5"/>